<proteinExistence type="predicted"/>
<name>A0A7J9PL50_METMI</name>
<organism evidence="2 3">
    <name type="scientific">Methanococcus maripaludis</name>
    <name type="common">Methanococcus deltae</name>
    <dbReference type="NCBI Taxonomy" id="39152"/>
    <lineage>
        <taxon>Archaea</taxon>
        <taxon>Methanobacteriati</taxon>
        <taxon>Methanobacteriota</taxon>
        <taxon>Methanomada group</taxon>
        <taxon>Methanococci</taxon>
        <taxon>Methanococcales</taxon>
        <taxon>Methanococcaceae</taxon>
        <taxon>Methanococcus</taxon>
    </lineage>
</organism>
<evidence type="ECO:0000313" key="2">
    <source>
        <dbReference type="EMBL" id="MBA2863983.1"/>
    </source>
</evidence>
<feature type="transmembrane region" description="Helical" evidence="1">
    <location>
        <begin position="27"/>
        <end position="45"/>
    </location>
</feature>
<comment type="caution">
    <text evidence="2">The sequence shown here is derived from an EMBL/GenBank/DDBJ whole genome shotgun (WGS) entry which is preliminary data.</text>
</comment>
<evidence type="ECO:0000313" key="3">
    <source>
        <dbReference type="Proteomes" id="UP000567099"/>
    </source>
</evidence>
<dbReference type="Proteomes" id="UP000567099">
    <property type="component" value="Unassembled WGS sequence"/>
</dbReference>
<dbReference type="EMBL" id="JACDUO010000001">
    <property type="protein sequence ID" value="MBA2863983.1"/>
    <property type="molecule type" value="Genomic_DNA"/>
</dbReference>
<keyword evidence="1" id="KW-0472">Membrane</keyword>
<dbReference type="RefSeq" id="WP_181504968.1">
    <property type="nucleotide sequence ID" value="NZ_JACDUO010000001.1"/>
</dbReference>
<dbReference type="AlphaFoldDB" id="A0A7J9PL50"/>
<gene>
    <name evidence="2" type="ORF">HNP94_000983</name>
</gene>
<protein>
    <submittedName>
        <fullName evidence="2">Uncharacterized protein</fullName>
    </submittedName>
</protein>
<sequence>MGFLDFWGDILRSMLPSATEGPPDPKGVLIGGVITELFMTWLILFKYPILYNGMLQAFSQYPGPNWILWILRPTNMVLIATFMIIIRVNENYKLEKTREELYLKNHPKK</sequence>
<evidence type="ECO:0000256" key="1">
    <source>
        <dbReference type="SAM" id="Phobius"/>
    </source>
</evidence>
<feature type="transmembrane region" description="Helical" evidence="1">
    <location>
        <begin position="66"/>
        <end position="86"/>
    </location>
</feature>
<accession>A0A7J9PL50</accession>
<reference evidence="2 3" key="1">
    <citation type="submission" date="2020-07" db="EMBL/GenBank/DDBJ databases">
        <title>Genomic Encyclopedia of Type Strains, Phase IV (KMG-V): Genome sequencing to study the core and pangenomes of soil and plant-associated prokaryotes.</title>
        <authorList>
            <person name="Whitman W."/>
        </authorList>
    </citation>
    <scope>NUCLEOTIDE SEQUENCE [LARGE SCALE GENOMIC DNA]</scope>
    <source>
        <strain evidence="2 3">C13</strain>
    </source>
</reference>
<keyword evidence="1" id="KW-1133">Transmembrane helix</keyword>
<keyword evidence="1" id="KW-0812">Transmembrane</keyword>